<reference evidence="2 3" key="1">
    <citation type="submission" date="2021-04" db="EMBL/GenBank/DDBJ databases">
        <title>Chitinophaga sp. nov., isolated from the rhizosphere soil.</title>
        <authorList>
            <person name="He S."/>
        </authorList>
    </citation>
    <scope>NUCLEOTIDE SEQUENCE [LARGE SCALE GENOMIC DNA]</scope>
    <source>
        <strain evidence="2 3">2R12</strain>
    </source>
</reference>
<dbReference type="EMBL" id="JAGTXB010000023">
    <property type="protein sequence ID" value="MBS0031579.1"/>
    <property type="molecule type" value="Genomic_DNA"/>
</dbReference>
<dbReference type="SUPFAM" id="SSF54427">
    <property type="entry name" value="NTF2-like"/>
    <property type="match status" value="1"/>
</dbReference>
<comment type="caution">
    <text evidence="2">The sequence shown here is derived from an EMBL/GenBank/DDBJ whole genome shotgun (WGS) entry which is preliminary data.</text>
</comment>
<dbReference type="Proteomes" id="UP000676386">
    <property type="component" value="Unassembled WGS sequence"/>
</dbReference>
<protein>
    <submittedName>
        <fullName evidence="2">Nuclear transport factor 2 family protein</fullName>
    </submittedName>
</protein>
<keyword evidence="3" id="KW-1185">Reference proteome</keyword>
<dbReference type="Pfam" id="PF12893">
    <property type="entry name" value="Lumazine_bd_2"/>
    <property type="match status" value="1"/>
</dbReference>
<proteinExistence type="predicted"/>
<dbReference type="RefSeq" id="WP_211976739.1">
    <property type="nucleotide sequence ID" value="NZ_CBFHAM010000148.1"/>
</dbReference>
<accession>A0ABS5J8P2</accession>
<organism evidence="2 3">
    <name type="scientific">Chitinophaga hostae</name>
    <dbReference type="NCBI Taxonomy" id="2831022"/>
    <lineage>
        <taxon>Bacteria</taxon>
        <taxon>Pseudomonadati</taxon>
        <taxon>Bacteroidota</taxon>
        <taxon>Chitinophagia</taxon>
        <taxon>Chitinophagales</taxon>
        <taxon>Chitinophagaceae</taxon>
        <taxon>Chitinophaga</taxon>
    </lineage>
</organism>
<sequence>MQRPFLLFLLIAMPILSAAQAPADAIKATINQLFTALRNADSTGLKACFAPDARLQSISKDKPVHTSSIDDFASGIGKLPPNAADERIEFGTILVDGTLASVWTPYRFYFKEKFSHCGVNSFQLVQLDGAWKIQYIIDTRRKDDCITEGAAK</sequence>
<feature type="signal peptide" evidence="1">
    <location>
        <begin position="1"/>
        <end position="23"/>
    </location>
</feature>
<dbReference type="InterPro" id="IPR039437">
    <property type="entry name" value="FrzH/put_lumazine-bd"/>
</dbReference>
<evidence type="ECO:0000313" key="2">
    <source>
        <dbReference type="EMBL" id="MBS0031579.1"/>
    </source>
</evidence>
<dbReference type="Gene3D" id="3.10.450.50">
    <property type="match status" value="1"/>
</dbReference>
<keyword evidence="1" id="KW-0732">Signal</keyword>
<evidence type="ECO:0000256" key="1">
    <source>
        <dbReference type="SAM" id="SignalP"/>
    </source>
</evidence>
<dbReference type="InterPro" id="IPR032710">
    <property type="entry name" value="NTF2-like_dom_sf"/>
</dbReference>
<feature type="chain" id="PRO_5045167579" evidence="1">
    <location>
        <begin position="24"/>
        <end position="152"/>
    </location>
</feature>
<evidence type="ECO:0000313" key="3">
    <source>
        <dbReference type="Proteomes" id="UP000676386"/>
    </source>
</evidence>
<gene>
    <name evidence="2" type="ORF">KE626_29890</name>
</gene>
<name>A0ABS5J8P2_9BACT</name>